<dbReference type="Proteomes" id="UP001362999">
    <property type="component" value="Unassembled WGS sequence"/>
</dbReference>
<evidence type="ECO:0000313" key="3">
    <source>
        <dbReference type="Proteomes" id="UP001362999"/>
    </source>
</evidence>
<proteinExistence type="predicted"/>
<feature type="compositionally biased region" description="Gly residues" evidence="1">
    <location>
        <begin position="153"/>
        <end position="175"/>
    </location>
</feature>
<protein>
    <submittedName>
        <fullName evidence="2">Uncharacterized protein</fullName>
    </submittedName>
</protein>
<organism evidence="2 3">
    <name type="scientific">Favolaschia claudopus</name>
    <dbReference type="NCBI Taxonomy" id="2862362"/>
    <lineage>
        <taxon>Eukaryota</taxon>
        <taxon>Fungi</taxon>
        <taxon>Dikarya</taxon>
        <taxon>Basidiomycota</taxon>
        <taxon>Agaricomycotina</taxon>
        <taxon>Agaricomycetes</taxon>
        <taxon>Agaricomycetidae</taxon>
        <taxon>Agaricales</taxon>
        <taxon>Marasmiineae</taxon>
        <taxon>Mycenaceae</taxon>
        <taxon>Favolaschia</taxon>
    </lineage>
</organism>
<gene>
    <name evidence="2" type="ORF">R3P38DRAFT_3460721</name>
</gene>
<feature type="region of interest" description="Disordered" evidence="1">
    <location>
        <begin position="138"/>
        <end position="175"/>
    </location>
</feature>
<dbReference type="AlphaFoldDB" id="A0AAW0CLE0"/>
<accession>A0AAW0CLE0</accession>
<comment type="caution">
    <text evidence="2">The sequence shown here is derived from an EMBL/GenBank/DDBJ whole genome shotgun (WGS) entry which is preliminary data.</text>
</comment>
<evidence type="ECO:0000313" key="2">
    <source>
        <dbReference type="EMBL" id="KAK7040471.1"/>
    </source>
</evidence>
<sequence length="225" mass="23103">MRVHGACGGRVTYDGEVDGVIIHGGTACEGFVDRDGTGCAKMTVGKRTRRGELRKRGDAAETAEDEGVMFSKDAGLLFSSGSVRAAQYVEPAAAVSNGGPSGASVGRARDATEAKGEAWLGGAMRVIYAKIGGEGVGPTAQTEEAGRDRKSSGGYGGNVFKGMEGGKGPGTGGGGAKLAVRYEEIRWGPQTQVEASRKATGRGKVEQARGCCKISRSFGPVVVKR</sequence>
<reference evidence="2 3" key="1">
    <citation type="journal article" date="2024" name="J Genomics">
        <title>Draft genome sequencing and assembly of Favolaschia claudopus CIRM-BRFM 2984 isolated from oak limbs.</title>
        <authorList>
            <person name="Navarro D."/>
            <person name="Drula E."/>
            <person name="Chaduli D."/>
            <person name="Cazenave R."/>
            <person name="Ahrendt S."/>
            <person name="Wang J."/>
            <person name="Lipzen A."/>
            <person name="Daum C."/>
            <person name="Barry K."/>
            <person name="Grigoriev I.V."/>
            <person name="Favel A."/>
            <person name="Rosso M.N."/>
            <person name="Martin F."/>
        </authorList>
    </citation>
    <scope>NUCLEOTIDE SEQUENCE [LARGE SCALE GENOMIC DNA]</scope>
    <source>
        <strain evidence="2 3">CIRM-BRFM 2984</strain>
    </source>
</reference>
<evidence type="ECO:0000256" key="1">
    <source>
        <dbReference type="SAM" id="MobiDB-lite"/>
    </source>
</evidence>
<dbReference type="EMBL" id="JAWWNJ010000015">
    <property type="protein sequence ID" value="KAK7040471.1"/>
    <property type="molecule type" value="Genomic_DNA"/>
</dbReference>
<name>A0AAW0CLE0_9AGAR</name>
<keyword evidence="3" id="KW-1185">Reference proteome</keyword>